<dbReference type="RefSeq" id="XP_017038239.1">
    <property type="nucleotide sequence ID" value="XM_017182750.3"/>
</dbReference>
<gene>
    <name evidence="13" type="primary">Ork1</name>
</gene>
<protein>
    <submittedName>
        <fullName evidence="13">Open rectifier potassium channel protein 1 isoform X3</fullName>
    </submittedName>
</protein>
<evidence type="ECO:0000313" key="12">
    <source>
        <dbReference type="Proteomes" id="UP001652661"/>
    </source>
</evidence>
<feature type="region of interest" description="Disordered" evidence="9">
    <location>
        <begin position="647"/>
        <end position="692"/>
    </location>
</feature>
<comment type="similarity">
    <text evidence="8">Belongs to the two pore domain potassium channel (TC 1.A.1.8) family.</text>
</comment>
<dbReference type="Proteomes" id="UP001652661">
    <property type="component" value="Chromosome X"/>
</dbReference>
<feature type="transmembrane region" description="Helical" evidence="10">
    <location>
        <begin position="167"/>
        <end position="192"/>
    </location>
</feature>
<keyword evidence="7 8" id="KW-0407">Ion channel</keyword>
<feature type="compositionally biased region" description="Low complexity" evidence="9">
    <location>
        <begin position="928"/>
        <end position="969"/>
    </location>
</feature>
<evidence type="ECO:0000259" key="11">
    <source>
        <dbReference type="Pfam" id="PF07885"/>
    </source>
</evidence>
<dbReference type="PANTHER" id="PTHR11003:SF331">
    <property type="entry name" value="OPEN RECTIFIER POTASSIUM CHANNEL PROTEIN 1"/>
    <property type="match status" value="1"/>
</dbReference>
<evidence type="ECO:0000256" key="3">
    <source>
        <dbReference type="ARBA" id="ARBA00022692"/>
    </source>
</evidence>
<feature type="transmembrane region" description="Helical" evidence="10">
    <location>
        <begin position="6"/>
        <end position="27"/>
    </location>
</feature>
<feature type="compositionally biased region" description="Low complexity" evidence="9">
    <location>
        <begin position="887"/>
        <end position="896"/>
    </location>
</feature>
<dbReference type="GO" id="GO:0022841">
    <property type="term" value="F:potassium ion leak channel activity"/>
    <property type="evidence" value="ECO:0007669"/>
    <property type="project" value="TreeGrafter"/>
</dbReference>
<feature type="domain" description="Potassium channel" evidence="11">
    <location>
        <begin position="88"/>
        <end position="145"/>
    </location>
</feature>
<evidence type="ECO:0000256" key="6">
    <source>
        <dbReference type="ARBA" id="ARBA00023136"/>
    </source>
</evidence>
<dbReference type="FunFam" id="1.10.287.70:FF:000210">
    <property type="entry name" value="Open rectifier potassium channel protein 1"/>
    <property type="match status" value="1"/>
</dbReference>
<dbReference type="PANTHER" id="PTHR11003">
    <property type="entry name" value="POTASSIUM CHANNEL, SUBFAMILY K"/>
    <property type="match status" value="1"/>
</dbReference>
<keyword evidence="4 10" id="KW-1133">Transmembrane helix</keyword>
<feature type="compositionally biased region" description="Polar residues" evidence="9">
    <location>
        <begin position="1000"/>
        <end position="1030"/>
    </location>
</feature>
<evidence type="ECO:0000256" key="8">
    <source>
        <dbReference type="RuleBase" id="RU003857"/>
    </source>
</evidence>
<evidence type="ECO:0000256" key="5">
    <source>
        <dbReference type="ARBA" id="ARBA00023065"/>
    </source>
</evidence>
<dbReference type="Gene3D" id="1.10.287.70">
    <property type="match status" value="1"/>
</dbReference>
<dbReference type="AlphaFoldDB" id="A0A6P4JUA0"/>
<evidence type="ECO:0000256" key="2">
    <source>
        <dbReference type="ARBA" id="ARBA00022448"/>
    </source>
</evidence>
<dbReference type="GO" id="GO:0005886">
    <property type="term" value="C:plasma membrane"/>
    <property type="evidence" value="ECO:0007669"/>
    <property type="project" value="TreeGrafter"/>
</dbReference>
<feature type="region of interest" description="Disordered" evidence="9">
    <location>
        <begin position="854"/>
        <end position="1038"/>
    </location>
</feature>
<feature type="transmembrane region" description="Helical" evidence="10">
    <location>
        <begin position="124"/>
        <end position="146"/>
    </location>
</feature>
<comment type="subcellular location">
    <subcellularLocation>
        <location evidence="1">Membrane</location>
        <topology evidence="1">Multi-pass membrane protein</topology>
    </subcellularLocation>
</comment>
<name>A0A6P4JUA0_DROKI</name>
<feature type="transmembrane region" description="Helical" evidence="10">
    <location>
        <begin position="91"/>
        <end position="112"/>
    </location>
</feature>
<dbReference type="SUPFAM" id="SSF81324">
    <property type="entry name" value="Voltage-gated potassium channels"/>
    <property type="match status" value="2"/>
</dbReference>
<reference evidence="13" key="1">
    <citation type="submission" date="2025-08" db="UniProtKB">
        <authorList>
            <consortium name="RefSeq"/>
        </authorList>
    </citation>
    <scope>IDENTIFICATION</scope>
    <source>
        <strain evidence="13">14028-0561.14</strain>
        <tissue evidence="13">Whole fly</tissue>
    </source>
</reference>
<dbReference type="GO" id="GO:0015271">
    <property type="term" value="F:outward rectifier potassium channel activity"/>
    <property type="evidence" value="ECO:0007669"/>
    <property type="project" value="TreeGrafter"/>
</dbReference>
<keyword evidence="2 8" id="KW-0813">Transport</keyword>
<feature type="region of interest" description="Disordered" evidence="9">
    <location>
        <begin position="788"/>
        <end position="823"/>
    </location>
</feature>
<dbReference type="GO" id="GO:0030322">
    <property type="term" value="P:stabilization of membrane potential"/>
    <property type="evidence" value="ECO:0007669"/>
    <property type="project" value="TreeGrafter"/>
</dbReference>
<feature type="compositionally biased region" description="Gly residues" evidence="9">
    <location>
        <begin position="855"/>
        <end position="864"/>
    </location>
</feature>
<keyword evidence="3 8" id="KW-0812">Transmembrane</keyword>
<organism evidence="12 13">
    <name type="scientific">Drosophila kikkawai</name>
    <name type="common">Fruit fly</name>
    <dbReference type="NCBI Taxonomy" id="30033"/>
    <lineage>
        <taxon>Eukaryota</taxon>
        <taxon>Metazoa</taxon>
        <taxon>Ecdysozoa</taxon>
        <taxon>Arthropoda</taxon>
        <taxon>Hexapoda</taxon>
        <taxon>Insecta</taxon>
        <taxon>Pterygota</taxon>
        <taxon>Neoptera</taxon>
        <taxon>Endopterygota</taxon>
        <taxon>Diptera</taxon>
        <taxon>Brachycera</taxon>
        <taxon>Muscomorpha</taxon>
        <taxon>Ephydroidea</taxon>
        <taxon>Drosophilidae</taxon>
        <taxon>Drosophila</taxon>
        <taxon>Sophophora</taxon>
    </lineage>
</organism>
<keyword evidence="6 10" id="KW-0472">Membrane</keyword>
<keyword evidence="5 8" id="KW-0406">Ion transport</keyword>
<dbReference type="Pfam" id="PF07885">
    <property type="entry name" value="Ion_trans_2"/>
    <property type="match status" value="2"/>
</dbReference>
<sequence>MSPNRWILLLIFYISYLMFGAAIYYHIEHGEEKEARAEELKERIEINAYLLEELSDKNVSTQNEILERITEYCGKPVTDYTKDEHDIPYTWTFYHAFFFAFTVCSTVGYGNISPTTFAGRMIMIAYSVIGIPVNGILFAGLGEYFGRTFEAIYRRYKKYKMSTDMHYVPPQLGLITTVVIALIPGIALFLLLPSWVFTYFENWPYSISLYYSYVTTTTIGFGDYVPTFGPNQPREFGGWFVVYQIFVIVWFIFSLGYLVMIMTFITRGLQSKKLAYLEQQLSSNLKATQNRIWTGVTKDVGYLRRMLNELYILKVKFCRKGNRKKPKNKAPAEQKKKSPRYIAYTLPRSASCPDLSMYRIEPAPIPSRKRAFSVCADLAAAQQQNATGIMVHASSDTELSKLDREKTFETAEAYRQTTDLLAKVVSALATVKPPPAEQEDAALYGGYHGFSDSQILASEWSFSTVNEFSTPRRPRARACSDFNLEAPRWQSERPLRTNQHNEWTWSGDNQQIQEAFNQRYKGQQRPNGATMVHLEPDALEEQLKKPSPAAAGGRVKKFSMPDGLRRLFPFQKKRPSQDVERKLSVVSVPEGIASQQQPRSPLDFYSNTVTAASSQSYLRNGRGPPPPFESNGSLASGGGLTNLGFQLEDGIAGPAPGASSGAYQRRAAAGKRRRESIYTQNPAPSARRGSMYPPTAHALAQMQMRRGSLANSGSGSAAMAAVAARRGSLFPATAGGSASSVASAPRRSSIFSVTSEKDLNVLEQTTIADLIRALEVVHTHAVLDEQQQQQQAAATASGAKGSRKQRKMGNAGLDPPQLPPILSLFAGDQTRSLQAAAANRLYARRSTIVGTMSPLGGGGGGAGAGATARSLLEPPPSYTERAGGSQGQSPSVSGPSTAASGQSKFRRRFSVRPTALQIPPGQAPPPGASLAEQSLPSSSSSQSALQRRLSLRPSPLARELSPTSPTGGSSAVGGGAVGGVTEESVPASAQRLLPLPAGTRPSTSSTHSPLSRIVQISQAQRKSSMPTTGAGSPPATEK</sequence>
<evidence type="ECO:0000256" key="10">
    <source>
        <dbReference type="SAM" id="Phobius"/>
    </source>
</evidence>
<dbReference type="InterPro" id="IPR003280">
    <property type="entry name" value="2pore_dom_K_chnl"/>
</dbReference>
<dbReference type="OrthoDB" id="297496at2759"/>
<accession>A0A6P4JUA0</accession>
<feature type="region of interest" description="Disordered" evidence="9">
    <location>
        <begin position="615"/>
        <end position="635"/>
    </location>
</feature>
<evidence type="ECO:0000256" key="9">
    <source>
        <dbReference type="SAM" id="MobiDB-lite"/>
    </source>
</evidence>
<feature type="compositionally biased region" description="Low complexity" evidence="9">
    <location>
        <begin position="650"/>
        <end position="662"/>
    </location>
</feature>
<feature type="domain" description="Potassium channel" evidence="11">
    <location>
        <begin position="186"/>
        <end position="267"/>
    </location>
</feature>
<evidence type="ECO:0000256" key="4">
    <source>
        <dbReference type="ARBA" id="ARBA00022989"/>
    </source>
</evidence>
<evidence type="ECO:0000256" key="1">
    <source>
        <dbReference type="ARBA" id="ARBA00004141"/>
    </source>
</evidence>
<evidence type="ECO:0000313" key="13">
    <source>
        <dbReference type="RefSeq" id="XP_017038239.1"/>
    </source>
</evidence>
<proteinExistence type="inferred from homology"/>
<evidence type="ECO:0000256" key="7">
    <source>
        <dbReference type="ARBA" id="ARBA00023303"/>
    </source>
</evidence>
<dbReference type="InterPro" id="IPR013099">
    <property type="entry name" value="K_chnl_dom"/>
</dbReference>
<feature type="transmembrane region" description="Helical" evidence="10">
    <location>
        <begin position="240"/>
        <end position="265"/>
    </location>
</feature>
<keyword evidence="12" id="KW-1185">Reference proteome</keyword>
<dbReference type="PRINTS" id="PR01333">
    <property type="entry name" value="2POREKCHANEL"/>
</dbReference>